<dbReference type="EMBL" id="JBBPBN010000016">
    <property type="protein sequence ID" value="KAK9020426.1"/>
    <property type="molecule type" value="Genomic_DNA"/>
</dbReference>
<organism evidence="2 3">
    <name type="scientific">Hibiscus sabdariffa</name>
    <name type="common">roselle</name>
    <dbReference type="NCBI Taxonomy" id="183260"/>
    <lineage>
        <taxon>Eukaryota</taxon>
        <taxon>Viridiplantae</taxon>
        <taxon>Streptophyta</taxon>
        <taxon>Embryophyta</taxon>
        <taxon>Tracheophyta</taxon>
        <taxon>Spermatophyta</taxon>
        <taxon>Magnoliopsida</taxon>
        <taxon>eudicotyledons</taxon>
        <taxon>Gunneridae</taxon>
        <taxon>Pentapetalae</taxon>
        <taxon>rosids</taxon>
        <taxon>malvids</taxon>
        <taxon>Malvales</taxon>
        <taxon>Malvaceae</taxon>
        <taxon>Malvoideae</taxon>
        <taxon>Hibiscus</taxon>
    </lineage>
</organism>
<dbReference type="SUPFAM" id="SSF49562">
    <property type="entry name" value="C2 domain (Calcium/lipid-binding domain, CaLB)"/>
    <property type="match status" value="2"/>
</dbReference>
<feature type="domain" description="C2" evidence="1">
    <location>
        <begin position="1"/>
        <end position="76"/>
    </location>
</feature>
<protein>
    <recommendedName>
        <fullName evidence="1">C2 domain-containing protein</fullName>
    </recommendedName>
</protein>
<keyword evidence="3" id="KW-1185">Reference proteome</keyword>
<dbReference type="InterPro" id="IPR047259">
    <property type="entry name" value="QUIRKY-like"/>
</dbReference>
<dbReference type="Pfam" id="PF00168">
    <property type="entry name" value="C2"/>
    <property type="match status" value="2"/>
</dbReference>
<dbReference type="Proteomes" id="UP001396334">
    <property type="component" value="Unassembled WGS sequence"/>
</dbReference>
<dbReference type="PANTHER" id="PTHR31425:SF48">
    <property type="entry name" value="MULTIPLE C2 DOMAIN AND TRANSMEMBRANE REGION PROTEIN 10"/>
    <property type="match status" value="1"/>
</dbReference>
<dbReference type="PANTHER" id="PTHR31425">
    <property type="entry name" value="PHOSPHORIBOSYLANTHRANILATE TRANSFERASE ISOFORM 1"/>
    <property type="match status" value="1"/>
</dbReference>
<dbReference type="InterPro" id="IPR035892">
    <property type="entry name" value="C2_domain_sf"/>
</dbReference>
<evidence type="ECO:0000259" key="1">
    <source>
        <dbReference type="PROSITE" id="PS50004"/>
    </source>
</evidence>
<dbReference type="InterPro" id="IPR000008">
    <property type="entry name" value="C2_dom"/>
</dbReference>
<name>A0ABR2S5B7_9ROSI</name>
<evidence type="ECO:0000313" key="2">
    <source>
        <dbReference type="EMBL" id="KAK9020426.1"/>
    </source>
</evidence>
<dbReference type="Gene3D" id="2.60.40.150">
    <property type="entry name" value="C2 domain"/>
    <property type="match status" value="2"/>
</dbReference>
<reference evidence="2 3" key="1">
    <citation type="journal article" date="2024" name="G3 (Bethesda)">
        <title>Genome assembly of Hibiscus sabdariffa L. provides insights into metabolisms of medicinal natural products.</title>
        <authorList>
            <person name="Kim T."/>
        </authorList>
    </citation>
    <scope>NUCLEOTIDE SEQUENCE [LARGE SCALE GENOMIC DNA]</scope>
    <source>
        <strain evidence="2">TK-2024</strain>
        <tissue evidence="2">Old leaves</tissue>
    </source>
</reference>
<comment type="caution">
    <text evidence="2">The sequence shown here is derived from an EMBL/GenBank/DDBJ whole genome shotgun (WGS) entry which is preliminary data.</text>
</comment>
<dbReference type="PROSITE" id="PS50004">
    <property type="entry name" value="C2"/>
    <property type="match status" value="1"/>
</dbReference>
<proteinExistence type="predicted"/>
<accession>A0ABR2S5B7</accession>
<sequence>MNGFGKEKLVKTKDLNPIWNEKLVFHIKVIVDLPYRVVEVNVFNERRSSNNMNFIGKVRVSGSSIAKEGEEGPQMYTLDKRNLFSHIRGEINLKLYVSTREQVKQVRVDDNGMMVSGSAPFSSSGFSKKKKVHQQNHALLVQQQRLVQENKPTMQGQNNAKPVEPSPGPISPITASVGGVAGGASDGRYFIFRWWCEIVAEVKIRNYRDVTKRASSNHVEWDQVFAFSKDCIQSSMVEVFVKECNKDDYLGRVRFDLNEVPRRVPSDSPLAPQRYRMEDKK</sequence>
<gene>
    <name evidence="2" type="ORF">V6N11_010450</name>
</gene>
<evidence type="ECO:0000313" key="3">
    <source>
        <dbReference type="Proteomes" id="UP001396334"/>
    </source>
</evidence>